<comment type="caution">
    <text evidence="1">The sequence shown here is derived from an EMBL/GenBank/DDBJ whole genome shotgun (WGS) entry which is preliminary data.</text>
</comment>
<accession>A0ACB9YQ29</accession>
<evidence type="ECO:0000313" key="2">
    <source>
        <dbReference type="Proteomes" id="UP001497700"/>
    </source>
</evidence>
<keyword evidence="2" id="KW-1185">Reference proteome</keyword>
<dbReference type="EMBL" id="MU393552">
    <property type="protein sequence ID" value="KAI4861439.1"/>
    <property type="molecule type" value="Genomic_DNA"/>
</dbReference>
<protein>
    <submittedName>
        <fullName evidence="1">Uncharacterized protein</fullName>
    </submittedName>
</protein>
<evidence type="ECO:0000313" key="1">
    <source>
        <dbReference type="EMBL" id="KAI4861439.1"/>
    </source>
</evidence>
<organism evidence="1 2">
    <name type="scientific">Hypoxylon rubiginosum</name>
    <dbReference type="NCBI Taxonomy" id="110542"/>
    <lineage>
        <taxon>Eukaryota</taxon>
        <taxon>Fungi</taxon>
        <taxon>Dikarya</taxon>
        <taxon>Ascomycota</taxon>
        <taxon>Pezizomycotina</taxon>
        <taxon>Sordariomycetes</taxon>
        <taxon>Xylariomycetidae</taxon>
        <taxon>Xylariales</taxon>
        <taxon>Hypoxylaceae</taxon>
        <taxon>Hypoxylon</taxon>
    </lineage>
</organism>
<reference evidence="1 2" key="1">
    <citation type="journal article" date="2022" name="New Phytol.">
        <title>Ecological generalism drives hyperdiversity of secondary metabolite gene clusters in xylarialean endophytes.</title>
        <authorList>
            <person name="Franco M.E.E."/>
            <person name="Wisecaver J.H."/>
            <person name="Arnold A.E."/>
            <person name="Ju Y.M."/>
            <person name="Slot J.C."/>
            <person name="Ahrendt S."/>
            <person name="Moore L.P."/>
            <person name="Eastman K.E."/>
            <person name="Scott K."/>
            <person name="Konkel Z."/>
            <person name="Mondo S.J."/>
            <person name="Kuo A."/>
            <person name="Hayes R.D."/>
            <person name="Haridas S."/>
            <person name="Andreopoulos B."/>
            <person name="Riley R."/>
            <person name="LaButti K."/>
            <person name="Pangilinan J."/>
            <person name="Lipzen A."/>
            <person name="Amirebrahimi M."/>
            <person name="Yan J."/>
            <person name="Adam C."/>
            <person name="Keymanesh K."/>
            <person name="Ng V."/>
            <person name="Louie K."/>
            <person name="Northen T."/>
            <person name="Drula E."/>
            <person name="Henrissat B."/>
            <person name="Hsieh H.M."/>
            <person name="Youens-Clark K."/>
            <person name="Lutzoni F."/>
            <person name="Miadlikowska J."/>
            <person name="Eastwood D.C."/>
            <person name="Hamelin R.C."/>
            <person name="Grigoriev I.V."/>
            <person name="U'Ren J.M."/>
        </authorList>
    </citation>
    <scope>NUCLEOTIDE SEQUENCE [LARGE SCALE GENOMIC DNA]</scope>
    <source>
        <strain evidence="1 2">CBS 119005</strain>
    </source>
</reference>
<gene>
    <name evidence="1" type="ORF">F4820DRAFT_433739</name>
</gene>
<dbReference type="Proteomes" id="UP001497700">
    <property type="component" value="Unassembled WGS sequence"/>
</dbReference>
<sequence length="336" mass="36543">MSLSRHLPGSRRAAAVASGLITPPASSSSSLSNPNPNANLNSHLSSSTPLTSTHTHSRNITSQSNRHQHLLDQLNPRPTCKMSTMPAQHGHSEACCNIPPVVSKGYGAKGSYEELGGFKSYVTGPKDATKGIISIFDIFGFYPQTLQGADILATSDHAQHYKVFMPDWFAGEPCPLELFPPDTEEKQKSLGAFFQKNPPPSVAAKVPGYVEAVSAKYPEIKSWAIMGFCWGGKVVSLVTSKPDTVFKAGVECHPAMVDPSDAENIKVPLALLASKDEPVEDVNKFEANLKGPKHVETFADQIHGWMAARSDLDDERVRSEYTRGYEIVLKFLSQHV</sequence>
<proteinExistence type="predicted"/>
<name>A0ACB9YQ29_9PEZI</name>